<feature type="repeat" description="ANK" evidence="5">
    <location>
        <begin position="132"/>
        <end position="164"/>
    </location>
</feature>
<feature type="compositionally biased region" description="Polar residues" evidence="6">
    <location>
        <begin position="11"/>
        <end position="20"/>
    </location>
</feature>
<feature type="region of interest" description="Disordered" evidence="6">
    <location>
        <begin position="1"/>
        <end position="24"/>
    </location>
</feature>
<dbReference type="InterPro" id="IPR036770">
    <property type="entry name" value="Ankyrin_rpt-contain_sf"/>
</dbReference>
<keyword evidence="3" id="KW-0677">Repeat</keyword>
<evidence type="ECO:0000259" key="7">
    <source>
        <dbReference type="Pfam" id="PF03372"/>
    </source>
</evidence>
<evidence type="ECO:0000256" key="6">
    <source>
        <dbReference type="SAM" id="MobiDB-lite"/>
    </source>
</evidence>
<evidence type="ECO:0000256" key="2">
    <source>
        <dbReference type="ARBA" id="ARBA00022490"/>
    </source>
</evidence>
<dbReference type="GO" id="GO:0045944">
    <property type="term" value="P:positive regulation of transcription by RNA polymerase II"/>
    <property type="evidence" value="ECO:0007669"/>
    <property type="project" value="TreeGrafter"/>
</dbReference>
<dbReference type="PROSITE" id="PS50088">
    <property type="entry name" value="ANK_REPEAT"/>
    <property type="match status" value="2"/>
</dbReference>
<name>A0AAE0V480_9TELE</name>
<dbReference type="SUPFAM" id="SSF56219">
    <property type="entry name" value="DNase I-like"/>
    <property type="match status" value="1"/>
</dbReference>
<dbReference type="GO" id="GO:0005634">
    <property type="term" value="C:nucleus"/>
    <property type="evidence" value="ECO:0007669"/>
    <property type="project" value="TreeGrafter"/>
</dbReference>
<dbReference type="InterPro" id="IPR036691">
    <property type="entry name" value="Endo/exonu/phosph_ase_sf"/>
</dbReference>
<dbReference type="Pfam" id="PF12796">
    <property type="entry name" value="Ank_2"/>
    <property type="match status" value="1"/>
</dbReference>
<dbReference type="CDD" id="cd09076">
    <property type="entry name" value="L1-EN"/>
    <property type="match status" value="1"/>
</dbReference>
<dbReference type="PRINTS" id="PR01415">
    <property type="entry name" value="ANKYRIN"/>
</dbReference>
<dbReference type="PANTHER" id="PTHR24124:SF4">
    <property type="entry name" value="DNA-BINDING PROTEIN RFXANK"/>
    <property type="match status" value="1"/>
</dbReference>
<evidence type="ECO:0000256" key="4">
    <source>
        <dbReference type="ARBA" id="ARBA00023043"/>
    </source>
</evidence>
<protein>
    <recommendedName>
        <fullName evidence="7">Endonuclease/exonuclease/phosphatase domain-containing protein</fullName>
    </recommendedName>
</protein>
<feature type="repeat" description="ANK" evidence="5">
    <location>
        <begin position="66"/>
        <end position="92"/>
    </location>
</feature>
<dbReference type="GO" id="GO:0005737">
    <property type="term" value="C:cytoplasm"/>
    <property type="evidence" value="ECO:0007669"/>
    <property type="project" value="UniProtKB-SubCell"/>
</dbReference>
<dbReference type="Proteomes" id="UP001274896">
    <property type="component" value="Unassembled WGS sequence"/>
</dbReference>
<dbReference type="Pfam" id="PF00023">
    <property type="entry name" value="Ank"/>
    <property type="match status" value="1"/>
</dbReference>
<comment type="subcellular location">
    <subcellularLocation>
        <location evidence="1">Cytoplasm</location>
    </subcellularLocation>
</comment>
<evidence type="ECO:0000313" key="9">
    <source>
        <dbReference type="Proteomes" id="UP001274896"/>
    </source>
</evidence>
<dbReference type="PROSITE" id="PS50297">
    <property type="entry name" value="ANK_REP_REGION"/>
    <property type="match status" value="2"/>
</dbReference>
<gene>
    <name evidence="8" type="ORF">QTP70_023452</name>
</gene>
<organism evidence="8 9">
    <name type="scientific">Hemibagrus guttatus</name>
    <dbReference type="NCBI Taxonomy" id="175788"/>
    <lineage>
        <taxon>Eukaryota</taxon>
        <taxon>Metazoa</taxon>
        <taxon>Chordata</taxon>
        <taxon>Craniata</taxon>
        <taxon>Vertebrata</taxon>
        <taxon>Euteleostomi</taxon>
        <taxon>Actinopterygii</taxon>
        <taxon>Neopterygii</taxon>
        <taxon>Teleostei</taxon>
        <taxon>Ostariophysi</taxon>
        <taxon>Siluriformes</taxon>
        <taxon>Bagridae</taxon>
        <taxon>Hemibagrus</taxon>
    </lineage>
</organism>
<evidence type="ECO:0000256" key="3">
    <source>
        <dbReference type="ARBA" id="ARBA00022737"/>
    </source>
</evidence>
<dbReference type="Gene3D" id="1.25.40.20">
    <property type="entry name" value="Ankyrin repeat-containing domain"/>
    <property type="match status" value="1"/>
</dbReference>
<dbReference type="InterPro" id="IPR005135">
    <property type="entry name" value="Endo/exonuclease/phosphatase"/>
</dbReference>
<keyword evidence="2" id="KW-0963">Cytoplasm</keyword>
<evidence type="ECO:0000313" key="8">
    <source>
        <dbReference type="EMBL" id="KAK3533554.1"/>
    </source>
</evidence>
<keyword evidence="9" id="KW-1185">Reference proteome</keyword>
<comment type="caution">
    <text evidence="8">The sequence shown here is derived from an EMBL/GenBank/DDBJ whole genome shotgun (WGS) entry which is preliminary data.</text>
</comment>
<dbReference type="EMBL" id="JAUCMX010000010">
    <property type="protein sequence ID" value="KAK3533554.1"/>
    <property type="molecule type" value="Genomic_DNA"/>
</dbReference>
<evidence type="ECO:0000256" key="1">
    <source>
        <dbReference type="ARBA" id="ARBA00004496"/>
    </source>
</evidence>
<dbReference type="Gene3D" id="3.60.10.10">
    <property type="entry name" value="Endonuclease/exonuclease/phosphatase"/>
    <property type="match status" value="1"/>
</dbReference>
<dbReference type="AlphaFoldDB" id="A0AAE0V480"/>
<reference evidence="8" key="1">
    <citation type="submission" date="2023-06" db="EMBL/GenBank/DDBJ databases">
        <title>Male Hemibagrus guttatus genome.</title>
        <authorList>
            <person name="Bian C."/>
        </authorList>
    </citation>
    <scope>NUCLEOTIDE SEQUENCE</scope>
    <source>
        <strain evidence="8">Male_cb2023</strain>
        <tissue evidence="8">Muscle</tissue>
    </source>
</reference>
<dbReference type="GO" id="GO:0003824">
    <property type="term" value="F:catalytic activity"/>
    <property type="evidence" value="ECO:0007669"/>
    <property type="project" value="InterPro"/>
</dbReference>
<dbReference type="PANTHER" id="PTHR24124">
    <property type="entry name" value="ANKYRIN REPEAT FAMILY A"/>
    <property type="match status" value="1"/>
</dbReference>
<dbReference type="Pfam" id="PF03372">
    <property type="entry name" value="Exo_endo_phos"/>
    <property type="match status" value="1"/>
</dbReference>
<dbReference type="SMART" id="SM00248">
    <property type="entry name" value="ANK"/>
    <property type="match status" value="3"/>
</dbReference>
<dbReference type="SUPFAM" id="SSF48403">
    <property type="entry name" value="Ankyrin repeat"/>
    <property type="match status" value="1"/>
</dbReference>
<sequence>MENISVESALHHSTTLTNKQRGNELTVRPATLDNLSIHQLAAHGEISKVKTQLASDSALLNSQDERGFTPLMWAAAYGEIEMVQFLLEKGADPKMFAWERESALSLASAGGYADIVDMILKHDVDVDSYDWNGGTPLLYAVRGNHIKCVQALLRHGADITFEADSGYSPVALAIALGYKKRKGRELADMMERRKVDILCVQETRWKGSKARSIEAGFKLFYYGVDNKRNGVGLVLKEEFVRNVLEVKRVSDRVMRLKLEIEGVMLNVVSGYAPQVGYELEEKERFWSELDEVMESIPTGERVVIGADFNGHVGEGNRGDEEVMGKFGVKERNLDGQMVVDFAKRMDMAVVNTYRNTRSYSAE</sequence>
<dbReference type="FunFam" id="1.25.40.20:FF:000031">
    <property type="entry name" value="Ankyrin repeat, family A (RFXANK-like), 2"/>
    <property type="match status" value="1"/>
</dbReference>
<evidence type="ECO:0000256" key="5">
    <source>
        <dbReference type="PROSITE-ProRule" id="PRU00023"/>
    </source>
</evidence>
<keyword evidence="4 5" id="KW-0040">ANK repeat</keyword>
<feature type="domain" description="Endonuclease/exonuclease/phosphatase" evidence="7">
    <location>
        <begin position="182"/>
        <end position="313"/>
    </location>
</feature>
<proteinExistence type="predicted"/>
<accession>A0AAE0V480</accession>
<dbReference type="InterPro" id="IPR002110">
    <property type="entry name" value="Ankyrin_rpt"/>
</dbReference>